<sequence length="110" mass="12706">MATPRAEPLACDDKRNPTYYVLRTGHPFPEKAWFENRNSKGERTPMLWSKEAFVRGFNITTGQFHELRKSIISDLQVLDIMDGGKKLNSYDMKWDPTVISLIYYTTGFPG</sequence>
<gene>
    <name evidence="1" type="ORF">BDV95DRAFT_171630</name>
</gene>
<proteinExistence type="predicted"/>
<evidence type="ECO:0000313" key="2">
    <source>
        <dbReference type="Proteomes" id="UP000481861"/>
    </source>
</evidence>
<accession>A0A7C8MEP3</accession>
<reference evidence="1 2" key="1">
    <citation type="submission" date="2020-01" db="EMBL/GenBank/DDBJ databases">
        <authorList>
            <consortium name="DOE Joint Genome Institute"/>
            <person name="Haridas S."/>
            <person name="Albert R."/>
            <person name="Binder M."/>
            <person name="Bloem J."/>
            <person name="Labutti K."/>
            <person name="Salamov A."/>
            <person name="Andreopoulos B."/>
            <person name="Baker S.E."/>
            <person name="Barry K."/>
            <person name="Bills G."/>
            <person name="Bluhm B.H."/>
            <person name="Cannon C."/>
            <person name="Castanera R."/>
            <person name="Culley D.E."/>
            <person name="Daum C."/>
            <person name="Ezra D."/>
            <person name="Gonzalez J.B."/>
            <person name="Henrissat B."/>
            <person name="Kuo A."/>
            <person name="Liang C."/>
            <person name="Lipzen A."/>
            <person name="Lutzoni F."/>
            <person name="Magnuson J."/>
            <person name="Mondo S."/>
            <person name="Nolan M."/>
            <person name="Ohm R."/>
            <person name="Pangilinan J."/>
            <person name="Park H.-J.H."/>
            <person name="Ramirez L."/>
            <person name="Alfaro M."/>
            <person name="Sun H."/>
            <person name="Tritt A."/>
            <person name="Yoshinaga Y."/>
            <person name="Zwiers L.-H.L."/>
            <person name="Turgeon B.G."/>
            <person name="Goodwin S.B."/>
            <person name="Spatafora J.W."/>
            <person name="Crous P.W."/>
            <person name="Grigoriev I.V."/>
        </authorList>
    </citation>
    <scope>NUCLEOTIDE SEQUENCE [LARGE SCALE GENOMIC DNA]</scope>
    <source>
        <strain evidence="1 2">CBS 611.86</strain>
    </source>
</reference>
<comment type="caution">
    <text evidence="1">The sequence shown here is derived from an EMBL/GenBank/DDBJ whole genome shotgun (WGS) entry which is preliminary data.</text>
</comment>
<protein>
    <submittedName>
        <fullName evidence="1">Uncharacterized protein</fullName>
    </submittedName>
</protein>
<dbReference type="EMBL" id="JAADJZ010000022">
    <property type="protein sequence ID" value="KAF2867644.1"/>
    <property type="molecule type" value="Genomic_DNA"/>
</dbReference>
<name>A0A7C8MEP3_9PLEO</name>
<dbReference type="Proteomes" id="UP000481861">
    <property type="component" value="Unassembled WGS sequence"/>
</dbReference>
<keyword evidence="2" id="KW-1185">Reference proteome</keyword>
<dbReference type="AlphaFoldDB" id="A0A7C8MEP3"/>
<organism evidence="1 2">
    <name type="scientific">Massariosphaeria phaeospora</name>
    <dbReference type="NCBI Taxonomy" id="100035"/>
    <lineage>
        <taxon>Eukaryota</taxon>
        <taxon>Fungi</taxon>
        <taxon>Dikarya</taxon>
        <taxon>Ascomycota</taxon>
        <taxon>Pezizomycotina</taxon>
        <taxon>Dothideomycetes</taxon>
        <taxon>Pleosporomycetidae</taxon>
        <taxon>Pleosporales</taxon>
        <taxon>Pleosporales incertae sedis</taxon>
        <taxon>Massariosphaeria</taxon>
    </lineage>
</organism>
<dbReference type="OrthoDB" id="10625222at2759"/>
<evidence type="ECO:0000313" key="1">
    <source>
        <dbReference type="EMBL" id="KAF2867644.1"/>
    </source>
</evidence>